<feature type="domain" description="Histidine kinase" evidence="6">
    <location>
        <begin position="201"/>
        <end position="420"/>
    </location>
</feature>
<dbReference type="InterPro" id="IPR003594">
    <property type="entry name" value="HATPase_dom"/>
</dbReference>
<proteinExistence type="predicted"/>
<dbReference type="Gene3D" id="3.40.50.2300">
    <property type="match status" value="1"/>
</dbReference>
<dbReference type="EC" id="2.7.13.3" evidence="2"/>
<evidence type="ECO:0000256" key="3">
    <source>
        <dbReference type="ARBA" id="ARBA00022553"/>
    </source>
</evidence>
<dbReference type="PRINTS" id="PR00344">
    <property type="entry name" value="BCTRLSENSOR"/>
</dbReference>
<keyword evidence="9" id="KW-1185">Reference proteome</keyword>
<dbReference type="Gene3D" id="3.30.565.10">
    <property type="entry name" value="Histidine kinase-like ATPase, C-terminal domain"/>
    <property type="match status" value="2"/>
</dbReference>
<feature type="coiled-coil region" evidence="5">
    <location>
        <begin position="164"/>
        <end position="191"/>
    </location>
</feature>
<dbReference type="PROSITE" id="PS50109">
    <property type="entry name" value="HIS_KIN"/>
    <property type="match status" value="1"/>
</dbReference>
<protein>
    <recommendedName>
        <fullName evidence="2">histidine kinase</fullName>
        <ecNumber evidence="2">2.7.13.3</ecNumber>
    </recommendedName>
</protein>
<dbReference type="PANTHER" id="PTHR43547:SF2">
    <property type="entry name" value="HYBRID SIGNAL TRANSDUCTION HISTIDINE KINASE C"/>
    <property type="match status" value="1"/>
</dbReference>
<name>A0ABT3ZU43_9BURK</name>
<dbReference type="PANTHER" id="PTHR43547">
    <property type="entry name" value="TWO-COMPONENT HISTIDINE KINASE"/>
    <property type="match status" value="1"/>
</dbReference>
<organism evidence="8 9">
    <name type="scientific">Robbsia betulipollinis</name>
    <dbReference type="NCBI Taxonomy" id="2981849"/>
    <lineage>
        <taxon>Bacteria</taxon>
        <taxon>Pseudomonadati</taxon>
        <taxon>Pseudomonadota</taxon>
        <taxon>Betaproteobacteria</taxon>
        <taxon>Burkholderiales</taxon>
        <taxon>Burkholderiaceae</taxon>
        <taxon>Robbsia</taxon>
    </lineage>
</organism>
<dbReference type="SUPFAM" id="SSF52172">
    <property type="entry name" value="CheY-like"/>
    <property type="match status" value="1"/>
</dbReference>
<feature type="domain" description="Response regulatory" evidence="7">
    <location>
        <begin position="440"/>
        <end position="556"/>
    </location>
</feature>
<gene>
    <name evidence="8" type="ORF">OVY01_19775</name>
</gene>
<evidence type="ECO:0000256" key="2">
    <source>
        <dbReference type="ARBA" id="ARBA00012438"/>
    </source>
</evidence>
<dbReference type="SUPFAM" id="SSF55874">
    <property type="entry name" value="ATPase domain of HSP90 chaperone/DNA topoisomerase II/histidine kinase"/>
    <property type="match status" value="2"/>
</dbReference>
<keyword evidence="3 4" id="KW-0597">Phosphoprotein</keyword>
<sequence length="558" mass="60519">MLHRILSTRINSSLSFVTLRDRSRQVGELFGLDNLQRTRFITAVSEISRNAVQFAGGGTVTFFSGAASDAPAQQCVVAEISDEGPGIPDLERLLAGSPSGTGKPALGIAGSRRMVDGFSIRSSPGAGTTVTLEMLLPRDTPQLTTARLNTLVDQLTRRKTQTPVEELEQQNREMLVTLEELRSRKLDLEEADLRKNEFLAMLAHELRNPLAAISLSLELISRKAAPTADETRSAHAVIGRQTAQLSRMVNDLLDVSRLTRGKVELHREIADVNGLVDTAIEMTRAEIARRGHTVRVQHAPQPVLVDVDVARIRQVLNNIIHNAARYTANADEIRVGVTQDETHVHIEVADRGIGIAVDLQPRIFDLFAQGDTSISRQDAGLGIGLTVVRRLLDDHGGAVRVFSDGHDRGSRFVVTLPIARGAALAPPAQAASTPDGRLQPVLVVDDNQDSADALEALLDMSGYVCRSAYDGGTALTYSETFRPRVGIIDIGLPDMTGFELAAELRRRFPGDGLTLIALSGYSSADVRQEAMDAGFTHYFSKPLPLDQLLVLLAETMGT</sequence>
<reference evidence="8" key="1">
    <citation type="submission" date="2022-11" db="EMBL/GenBank/DDBJ databases">
        <title>Robbsia betulipollinis sp. nov., isolated from pollen of birch (Betula pendula).</title>
        <authorList>
            <person name="Shi H."/>
            <person name="Ambika Manirajan B."/>
            <person name="Ratering S."/>
            <person name="Geissler-Plaum R."/>
            <person name="Schnell S."/>
        </authorList>
    </citation>
    <scope>NUCLEOTIDE SEQUENCE</scope>
    <source>
        <strain evidence="8">Bb-Pol-6</strain>
    </source>
</reference>
<dbReference type="SUPFAM" id="SSF47384">
    <property type="entry name" value="Homodimeric domain of signal transducing histidine kinase"/>
    <property type="match status" value="1"/>
</dbReference>
<keyword evidence="8" id="KW-0067">ATP-binding</keyword>
<evidence type="ECO:0000259" key="6">
    <source>
        <dbReference type="PROSITE" id="PS50109"/>
    </source>
</evidence>
<evidence type="ECO:0000256" key="4">
    <source>
        <dbReference type="PROSITE-ProRule" id="PRU00169"/>
    </source>
</evidence>
<dbReference type="SMART" id="SM00387">
    <property type="entry name" value="HATPase_c"/>
    <property type="match status" value="2"/>
</dbReference>
<evidence type="ECO:0000313" key="9">
    <source>
        <dbReference type="Proteomes" id="UP001082899"/>
    </source>
</evidence>
<dbReference type="CDD" id="cd00082">
    <property type="entry name" value="HisKA"/>
    <property type="match status" value="1"/>
</dbReference>
<dbReference type="SMART" id="SM00388">
    <property type="entry name" value="HisKA"/>
    <property type="match status" value="1"/>
</dbReference>
<dbReference type="Pfam" id="PF02518">
    <property type="entry name" value="HATPase_c"/>
    <property type="match status" value="2"/>
</dbReference>
<comment type="catalytic activity">
    <reaction evidence="1">
        <text>ATP + protein L-histidine = ADP + protein N-phospho-L-histidine.</text>
        <dbReference type="EC" id="2.7.13.3"/>
    </reaction>
</comment>
<evidence type="ECO:0000256" key="1">
    <source>
        <dbReference type="ARBA" id="ARBA00000085"/>
    </source>
</evidence>
<dbReference type="SMART" id="SM00448">
    <property type="entry name" value="REC"/>
    <property type="match status" value="1"/>
</dbReference>
<dbReference type="InterPro" id="IPR001789">
    <property type="entry name" value="Sig_transdc_resp-reg_receiver"/>
</dbReference>
<evidence type="ECO:0000259" key="7">
    <source>
        <dbReference type="PROSITE" id="PS50110"/>
    </source>
</evidence>
<dbReference type="Gene3D" id="1.10.287.130">
    <property type="match status" value="1"/>
</dbReference>
<dbReference type="Pfam" id="PF00072">
    <property type="entry name" value="Response_reg"/>
    <property type="match status" value="1"/>
</dbReference>
<dbReference type="InterPro" id="IPR011006">
    <property type="entry name" value="CheY-like_superfamily"/>
</dbReference>
<evidence type="ECO:0000256" key="5">
    <source>
        <dbReference type="SAM" id="Coils"/>
    </source>
</evidence>
<dbReference type="InterPro" id="IPR005467">
    <property type="entry name" value="His_kinase_dom"/>
</dbReference>
<dbReference type="InterPro" id="IPR036097">
    <property type="entry name" value="HisK_dim/P_sf"/>
</dbReference>
<dbReference type="EMBL" id="JAPMXC010000010">
    <property type="protein sequence ID" value="MCY0389388.1"/>
    <property type="molecule type" value="Genomic_DNA"/>
</dbReference>
<dbReference type="InterPro" id="IPR003661">
    <property type="entry name" value="HisK_dim/P_dom"/>
</dbReference>
<dbReference type="PROSITE" id="PS50110">
    <property type="entry name" value="RESPONSE_REGULATORY"/>
    <property type="match status" value="1"/>
</dbReference>
<evidence type="ECO:0000313" key="8">
    <source>
        <dbReference type="EMBL" id="MCY0389388.1"/>
    </source>
</evidence>
<dbReference type="RefSeq" id="WP_267849291.1">
    <property type="nucleotide sequence ID" value="NZ_JAPMXC010000010.1"/>
</dbReference>
<dbReference type="Pfam" id="PF00512">
    <property type="entry name" value="HisKA"/>
    <property type="match status" value="1"/>
</dbReference>
<keyword evidence="8" id="KW-0547">Nucleotide-binding</keyword>
<dbReference type="Proteomes" id="UP001082899">
    <property type="component" value="Unassembled WGS sequence"/>
</dbReference>
<dbReference type="GO" id="GO:0005524">
    <property type="term" value="F:ATP binding"/>
    <property type="evidence" value="ECO:0007669"/>
    <property type="project" value="UniProtKB-KW"/>
</dbReference>
<dbReference type="InterPro" id="IPR036890">
    <property type="entry name" value="HATPase_C_sf"/>
</dbReference>
<accession>A0ABT3ZU43</accession>
<dbReference type="InterPro" id="IPR004358">
    <property type="entry name" value="Sig_transdc_His_kin-like_C"/>
</dbReference>
<keyword evidence="5" id="KW-0175">Coiled coil</keyword>
<feature type="modified residue" description="4-aspartylphosphate" evidence="4">
    <location>
        <position position="489"/>
    </location>
</feature>
<comment type="caution">
    <text evidence="8">The sequence shown here is derived from an EMBL/GenBank/DDBJ whole genome shotgun (WGS) entry which is preliminary data.</text>
</comment>